<dbReference type="Gene3D" id="1.20.58.480">
    <property type="match status" value="1"/>
</dbReference>
<name>A0AAV5WVZ9_9BILA</name>
<accession>A0AAV5WVZ9</accession>
<keyword evidence="3" id="KW-0408">Iron</keyword>
<dbReference type="Proteomes" id="UP001432322">
    <property type="component" value="Unassembled WGS sequence"/>
</dbReference>
<dbReference type="GO" id="GO:0004833">
    <property type="term" value="F:L-tryptophan 2,3-dioxygenase activity"/>
    <property type="evidence" value="ECO:0007669"/>
    <property type="project" value="TreeGrafter"/>
</dbReference>
<dbReference type="AlphaFoldDB" id="A0AAV5WVZ9"/>
<keyword evidence="5" id="KW-1185">Reference proteome</keyword>
<evidence type="ECO:0000256" key="1">
    <source>
        <dbReference type="ARBA" id="ARBA00007119"/>
    </source>
</evidence>
<evidence type="ECO:0000313" key="5">
    <source>
        <dbReference type="Proteomes" id="UP001432322"/>
    </source>
</evidence>
<organism evidence="4 5">
    <name type="scientific">Pristionchus fissidentatus</name>
    <dbReference type="NCBI Taxonomy" id="1538716"/>
    <lineage>
        <taxon>Eukaryota</taxon>
        <taxon>Metazoa</taxon>
        <taxon>Ecdysozoa</taxon>
        <taxon>Nematoda</taxon>
        <taxon>Chromadorea</taxon>
        <taxon>Rhabditida</taxon>
        <taxon>Rhabditina</taxon>
        <taxon>Diplogasteromorpha</taxon>
        <taxon>Diplogasteroidea</taxon>
        <taxon>Neodiplogasteridae</taxon>
        <taxon>Pristionchus</taxon>
    </lineage>
</organism>
<dbReference type="InterPro" id="IPR037217">
    <property type="entry name" value="Trp/Indoleamine_2_3_dOase-like"/>
</dbReference>
<dbReference type="GO" id="GO:0034354">
    <property type="term" value="P:'de novo' NAD+ biosynthetic process from L-tryptophan"/>
    <property type="evidence" value="ECO:0007669"/>
    <property type="project" value="TreeGrafter"/>
</dbReference>
<dbReference type="PANTHER" id="PTHR28657:SF5">
    <property type="entry name" value="INDOLEAMINE 2,3-DIOXYGENASE"/>
    <property type="match status" value="1"/>
</dbReference>
<dbReference type="InterPro" id="IPR000898">
    <property type="entry name" value="Indolamine_dOase"/>
</dbReference>
<dbReference type="SUPFAM" id="SSF140959">
    <property type="entry name" value="Indolic compounds 2,3-dioxygenase-like"/>
    <property type="match status" value="1"/>
</dbReference>
<dbReference type="GO" id="GO:0046872">
    <property type="term" value="F:metal ion binding"/>
    <property type="evidence" value="ECO:0007669"/>
    <property type="project" value="UniProtKB-KW"/>
</dbReference>
<dbReference type="PANTHER" id="PTHR28657">
    <property type="entry name" value="INDOLEAMINE 2,3-DIOXYGENASE"/>
    <property type="match status" value="1"/>
</dbReference>
<gene>
    <name evidence="4" type="ORF">PFISCL1PPCAC_27838</name>
</gene>
<evidence type="ECO:0000313" key="4">
    <source>
        <dbReference type="EMBL" id="GMT36541.1"/>
    </source>
</evidence>
<proteinExistence type="inferred from homology"/>
<reference evidence="4" key="1">
    <citation type="submission" date="2023-10" db="EMBL/GenBank/DDBJ databases">
        <title>Genome assembly of Pristionchus species.</title>
        <authorList>
            <person name="Yoshida K."/>
            <person name="Sommer R.J."/>
        </authorList>
    </citation>
    <scope>NUCLEOTIDE SEQUENCE</scope>
    <source>
        <strain evidence="4">RS5133</strain>
    </source>
</reference>
<dbReference type="GO" id="GO:0019441">
    <property type="term" value="P:L-tryptophan catabolic process to kynurenine"/>
    <property type="evidence" value="ECO:0007669"/>
    <property type="project" value="InterPro"/>
</dbReference>
<evidence type="ECO:0000256" key="2">
    <source>
        <dbReference type="ARBA" id="ARBA00022723"/>
    </source>
</evidence>
<dbReference type="GO" id="GO:0033754">
    <property type="term" value="F:indoleamine 2,3-dioxygenase activity"/>
    <property type="evidence" value="ECO:0007669"/>
    <property type="project" value="TreeGrafter"/>
</dbReference>
<sequence>VVTHASMALANVIRMNKKGDSEFVAENLEIIMPRTFLKGTNAEAYNWFFFVTAEIEAAYAQSIYLIGSALFHGSTEEGKRAMDGAFLAIIESCEKTKLLMRKYRANLPPATFYNEIRSCLWGYDQNPKGLTFEGEQGAMKYRGASASETSSLQVIDAFLDVQHTVGQRQFIVANRDFMPRGHKMFIEYVEVNFYV</sequence>
<dbReference type="GO" id="GO:0020037">
    <property type="term" value="F:heme binding"/>
    <property type="evidence" value="ECO:0007669"/>
    <property type="project" value="InterPro"/>
</dbReference>
<comment type="caution">
    <text evidence="4">The sequence shown here is derived from an EMBL/GenBank/DDBJ whole genome shotgun (WGS) entry which is preliminary data.</text>
</comment>
<feature type="non-terminal residue" evidence="4">
    <location>
        <position position="1"/>
    </location>
</feature>
<keyword evidence="2" id="KW-0479">Metal-binding</keyword>
<dbReference type="EMBL" id="BTSY01000007">
    <property type="protein sequence ID" value="GMT36541.1"/>
    <property type="molecule type" value="Genomic_DNA"/>
</dbReference>
<protein>
    <submittedName>
        <fullName evidence="4">Uncharacterized protein</fullName>
    </submittedName>
</protein>
<evidence type="ECO:0000256" key="3">
    <source>
        <dbReference type="ARBA" id="ARBA00023004"/>
    </source>
</evidence>
<dbReference type="GO" id="GO:0005737">
    <property type="term" value="C:cytoplasm"/>
    <property type="evidence" value="ECO:0007669"/>
    <property type="project" value="TreeGrafter"/>
</dbReference>
<dbReference type="Pfam" id="PF01231">
    <property type="entry name" value="IDO"/>
    <property type="match status" value="1"/>
</dbReference>
<comment type="similarity">
    <text evidence="1">Belongs to the indoleamine 2,3-dioxygenase family.</text>
</comment>
<feature type="non-terminal residue" evidence="4">
    <location>
        <position position="195"/>
    </location>
</feature>